<dbReference type="GO" id="GO:0006354">
    <property type="term" value="P:DNA-templated transcription elongation"/>
    <property type="evidence" value="ECO:0007669"/>
    <property type="project" value="TreeGrafter"/>
</dbReference>
<keyword evidence="2" id="KW-0648">Protein biosynthesis</keyword>
<protein>
    <submittedName>
        <fullName evidence="2">GreA/GreB family elongation factor</fullName>
    </submittedName>
</protein>
<dbReference type="GO" id="GO:0032784">
    <property type="term" value="P:regulation of DNA-templated transcription elongation"/>
    <property type="evidence" value="ECO:0007669"/>
    <property type="project" value="InterPro"/>
</dbReference>
<dbReference type="Gene3D" id="3.10.50.30">
    <property type="entry name" value="Transcription elongation factor, GreA/GreB, C-terminal domain"/>
    <property type="match status" value="1"/>
</dbReference>
<dbReference type="AlphaFoldDB" id="A0AAJ1MJU7"/>
<keyword evidence="2" id="KW-0251">Elongation factor</keyword>
<dbReference type="InterPro" id="IPR036953">
    <property type="entry name" value="GreA/GreB_C_sf"/>
</dbReference>
<evidence type="ECO:0000313" key="3">
    <source>
        <dbReference type="Proteomes" id="UP001221217"/>
    </source>
</evidence>
<organism evidence="2 3">
    <name type="scientific">Candidatus Thalassospirochaeta sargassi</name>
    <dbReference type="NCBI Taxonomy" id="3119039"/>
    <lineage>
        <taxon>Bacteria</taxon>
        <taxon>Pseudomonadati</taxon>
        <taxon>Spirochaetota</taxon>
        <taxon>Spirochaetia</taxon>
        <taxon>Spirochaetales</taxon>
        <taxon>Spirochaetaceae</taxon>
        <taxon>Candidatus Thalassospirochaeta</taxon>
    </lineage>
</organism>
<feature type="domain" description="Transcription elongation factor GreA/GreB C-terminal" evidence="1">
    <location>
        <begin position="55"/>
        <end position="128"/>
    </location>
</feature>
<evidence type="ECO:0000259" key="1">
    <source>
        <dbReference type="Pfam" id="PF01272"/>
    </source>
</evidence>
<comment type="caution">
    <text evidence="2">The sequence shown here is derived from an EMBL/GenBank/DDBJ whole genome shotgun (WGS) entry which is preliminary data.</text>
</comment>
<accession>A0AAJ1MJU7</accession>
<dbReference type="EMBL" id="JAQQAL010000035">
    <property type="protein sequence ID" value="MDC7227898.1"/>
    <property type="molecule type" value="Genomic_DNA"/>
</dbReference>
<name>A0AAJ1MJU7_9SPIO</name>
<dbReference type="SUPFAM" id="SSF54534">
    <property type="entry name" value="FKBP-like"/>
    <property type="match status" value="1"/>
</dbReference>
<proteinExistence type="predicted"/>
<evidence type="ECO:0000313" key="2">
    <source>
        <dbReference type="EMBL" id="MDC7227898.1"/>
    </source>
</evidence>
<gene>
    <name evidence="2" type="ORF">PQJ61_14120</name>
</gene>
<sequence>MNFEEKLYFELDDYIRLKRIVENYASRTKTRQQQFSQFLSELDDAEIVPDGTLSSNIVKINSLVKYQYTGDDKLHEIKLVYPADLSLDPGNLSVITPLGIALIGKRKNSLSEYSAPGGIYRIEIKEVHHAKQFTNV</sequence>
<dbReference type="PANTHER" id="PTHR30437">
    <property type="entry name" value="TRANSCRIPTION ELONGATION FACTOR GREA"/>
    <property type="match status" value="1"/>
</dbReference>
<dbReference type="InterPro" id="IPR023459">
    <property type="entry name" value="Tscrpt_elong_fac_GreA/B_fam"/>
</dbReference>
<dbReference type="Proteomes" id="UP001221217">
    <property type="component" value="Unassembled WGS sequence"/>
</dbReference>
<dbReference type="InterPro" id="IPR001437">
    <property type="entry name" value="Tscrpt_elong_fac_GreA/B_C"/>
</dbReference>
<dbReference type="GO" id="GO:0003746">
    <property type="term" value="F:translation elongation factor activity"/>
    <property type="evidence" value="ECO:0007669"/>
    <property type="project" value="UniProtKB-KW"/>
</dbReference>
<dbReference type="GO" id="GO:0003677">
    <property type="term" value="F:DNA binding"/>
    <property type="evidence" value="ECO:0007669"/>
    <property type="project" value="InterPro"/>
</dbReference>
<dbReference type="PANTHER" id="PTHR30437:SF5">
    <property type="entry name" value="REGULATOR OF NUCLEOSIDE DIPHOSPHATE KINASE"/>
    <property type="match status" value="1"/>
</dbReference>
<dbReference type="GO" id="GO:0070063">
    <property type="term" value="F:RNA polymerase binding"/>
    <property type="evidence" value="ECO:0007669"/>
    <property type="project" value="InterPro"/>
</dbReference>
<dbReference type="Pfam" id="PF01272">
    <property type="entry name" value="GreA_GreB"/>
    <property type="match status" value="1"/>
</dbReference>
<reference evidence="2 3" key="1">
    <citation type="submission" date="2022-12" db="EMBL/GenBank/DDBJ databases">
        <title>Metagenome assembled genome from gulf of manar.</title>
        <authorList>
            <person name="Kohli P."/>
            <person name="Pk S."/>
            <person name="Venkata Ramana C."/>
            <person name="Sasikala C."/>
        </authorList>
    </citation>
    <scope>NUCLEOTIDE SEQUENCE [LARGE SCALE GENOMIC DNA]</scope>
    <source>
        <strain evidence="2">JB008</strain>
    </source>
</reference>